<feature type="domain" description="Methyltransferase type 11" evidence="1">
    <location>
        <begin position="45"/>
        <end position="138"/>
    </location>
</feature>
<organism evidence="2 3">
    <name type="scientific">Streptomyces synnematoformans</name>
    <dbReference type="NCBI Taxonomy" id="415721"/>
    <lineage>
        <taxon>Bacteria</taxon>
        <taxon>Bacillati</taxon>
        <taxon>Actinomycetota</taxon>
        <taxon>Actinomycetes</taxon>
        <taxon>Kitasatosporales</taxon>
        <taxon>Streptomycetaceae</taxon>
        <taxon>Streptomyces</taxon>
    </lineage>
</organism>
<accession>A0ABN2Y153</accession>
<dbReference type="InterPro" id="IPR029063">
    <property type="entry name" value="SAM-dependent_MTases_sf"/>
</dbReference>
<sequence>MRPVDYDDRLHRGYAAGRALTGAQRAAWARAFAARLLAVRPLRGLDLGSGTGRFAPLLAAEFGGPVTGVEPSRRMREQAVAHAAHPRVAYVPGRAEALPLPDGAVDFGLSFLVWHHVRDKPAGARELHRVLRPGGTLLLRTELTDRLPALWYIDAFPRGREILGALYEPLSAVRATFEAAGWELASVAEVELPAPGTWAEALARLRTRAFSVFEHMREADVDAGFAELERRVAAAPRAPAPVAPGTLLTLRRA</sequence>
<evidence type="ECO:0000259" key="1">
    <source>
        <dbReference type="Pfam" id="PF08241"/>
    </source>
</evidence>
<dbReference type="InterPro" id="IPR050508">
    <property type="entry name" value="Methyltransf_Superfamily"/>
</dbReference>
<dbReference type="InterPro" id="IPR013216">
    <property type="entry name" value="Methyltransf_11"/>
</dbReference>
<comment type="caution">
    <text evidence="2">The sequence shown here is derived from an EMBL/GenBank/DDBJ whole genome shotgun (WGS) entry which is preliminary data.</text>
</comment>
<dbReference type="Gene3D" id="3.40.50.150">
    <property type="entry name" value="Vaccinia Virus protein VP39"/>
    <property type="match status" value="1"/>
</dbReference>
<dbReference type="Proteomes" id="UP001500443">
    <property type="component" value="Unassembled WGS sequence"/>
</dbReference>
<evidence type="ECO:0000313" key="3">
    <source>
        <dbReference type="Proteomes" id="UP001500443"/>
    </source>
</evidence>
<gene>
    <name evidence="2" type="ORF">GCM10009802_21800</name>
</gene>
<dbReference type="RefSeq" id="WP_344289599.1">
    <property type="nucleotide sequence ID" value="NZ_BAAAPF010000047.1"/>
</dbReference>
<protein>
    <recommendedName>
        <fullName evidence="1">Methyltransferase type 11 domain-containing protein</fullName>
    </recommendedName>
</protein>
<dbReference type="SUPFAM" id="SSF53335">
    <property type="entry name" value="S-adenosyl-L-methionine-dependent methyltransferases"/>
    <property type="match status" value="1"/>
</dbReference>
<reference evidence="2 3" key="1">
    <citation type="journal article" date="2019" name="Int. J. Syst. Evol. Microbiol.">
        <title>The Global Catalogue of Microorganisms (GCM) 10K type strain sequencing project: providing services to taxonomists for standard genome sequencing and annotation.</title>
        <authorList>
            <consortium name="The Broad Institute Genomics Platform"/>
            <consortium name="The Broad Institute Genome Sequencing Center for Infectious Disease"/>
            <person name="Wu L."/>
            <person name="Ma J."/>
        </authorList>
    </citation>
    <scope>NUCLEOTIDE SEQUENCE [LARGE SCALE GENOMIC DNA]</scope>
    <source>
        <strain evidence="2 3">JCM 15481</strain>
    </source>
</reference>
<name>A0ABN2Y153_9ACTN</name>
<dbReference type="CDD" id="cd02440">
    <property type="entry name" value="AdoMet_MTases"/>
    <property type="match status" value="1"/>
</dbReference>
<dbReference type="EMBL" id="BAAAPF010000047">
    <property type="protein sequence ID" value="GAA2119551.1"/>
    <property type="molecule type" value="Genomic_DNA"/>
</dbReference>
<dbReference type="PANTHER" id="PTHR42912">
    <property type="entry name" value="METHYLTRANSFERASE"/>
    <property type="match status" value="1"/>
</dbReference>
<proteinExistence type="predicted"/>
<dbReference type="Pfam" id="PF08241">
    <property type="entry name" value="Methyltransf_11"/>
    <property type="match status" value="1"/>
</dbReference>
<keyword evidence="3" id="KW-1185">Reference proteome</keyword>
<evidence type="ECO:0000313" key="2">
    <source>
        <dbReference type="EMBL" id="GAA2119551.1"/>
    </source>
</evidence>